<dbReference type="PROSITE" id="PS50893">
    <property type="entry name" value="ABC_TRANSPORTER_2"/>
    <property type="match status" value="1"/>
</dbReference>
<feature type="domain" description="ABC transmembrane type-1" evidence="9">
    <location>
        <begin position="131"/>
        <end position="411"/>
    </location>
</feature>
<dbReference type="RefSeq" id="XP_030544747.1">
    <property type="nucleotide sequence ID" value="XM_030688887.2"/>
</dbReference>
<gene>
    <name evidence="11" type="primary">LOC115751141</name>
</gene>
<keyword evidence="6 7" id="KW-0472">Membrane</keyword>
<dbReference type="InterPro" id="IPR017871">
    <property type="entry name" value="ABC_transporter-like_CS"/>
</dbReference>
<evidence type="ECO:0000256" key="2">
    <source>
        <dbReference type="ARBA" id="ARBA00022692"/>
    </source>
</evidence>
<evidence type="ECO:0000313" key="11">
    <source>
        <dbReference type="RefSeq" id="XP_030544747.1"/>
    </source>
</evidence>
<evidence type="ECO:0000256" key="4">
    <source>
        <dbReference type="ARBA" id="ARBA00022840"/>
    </source>
</evidence>
<dbReference type="Pfam" id="PF00005">
    <property type="entry name" value="ABC_tran"/>
    <property type="match status" value="1"/>
</dbReference>
<feature type="domain" description="ABC transporter" evidence="8">
    <location>
        <begin position="445"/>
        <end position="679"/>
    </location>
</feature>
<comment type="subcellular location">
    <subcellularLocation>
        <location evidence="1">Membrane</location>
        <topology evidence="1">Multi-pass membrane protein</topology>
    </subcellularLocation>
</comment>
<organism evidence="10 11">
    <name type="scientific">Rhodamnia argentea</name>
    <dbReference type="NCBI Taxonomy" id="178133"/>
    <lineage>
        <taxon>Eukaryota</taxon>
        <taxon>Viridiplantae</taxon>
        <taxon>Streptophyta</taxon>
        <taxon>Embryophyta</taxon>
        <taxon>Tracheophyta</taxon>
        <taxon>Spermatophyta</taxon>
        <taxon>Magnoliopsida</taxon>
        <taxon>eudicotyledons</taxon>
        <taxon>Gunneridae</taxon>
        <taxon>Pentapetalae</taxon>
        <taxon>rosids</taxon>
        <taxon>malvids</taxon>
        <taxon>Myrtales</taxon>
        <taxon>Myrtaceae</taxon>
        <taxon>Myrtoideae</taxon>
        <taxon>Myrteae</taxon>
        <taxon>Australasian group</taxon>
        <taxon>Rhodamnia</taxon>
    </lineage>
</organism>
<dbReference type="PROSITE" id="PS50929">
    <property type="entry name" value="ABC_TM1F"/>
    <property type="match status" value="1"/>
</dbReference>
<dbReference type="GO" id="GO:0015421">
    <property type="term" value="F:ABC-type oligopeptide transporter activity"/>
    <property type="evidence" value="ECO:0007669"/>
    <property type="project" value="TreeGrafter"/>
</dbReference>
<dbReference type="PROSITE" id="PS00211">
    <property type="entry name" value="ABC_TRANSPORTER_1"/>
    <property type="match status" value="1"/>
</dbReference>
<keyword evidence="10" id="KW-1185">Reference proteome</keyword>
<proteinExistence type="predicted"/>
<dbReference type="GO" id="GO:0005524">
    <property type="term" value="F:ATP binding"/>
    <property type="evidence" value="ECO:0007669"/>
    <property type="project" value="UniProtKB-KW"/>
</dbReference>
<sequence length="686" mass="75604">MSFISRSSSLSLHNRRFSDHHRSASRARPHRLPFPAERQKSILHRLGSIDASSSVHFSLHGHGSGAERCGGFESARSWLRSAASFLPGGGWWSLRGDWEEAGAADAKAVSVVTALRWVWGLIAEDRLVIYVAFGSLAVAALSEITMPSLLAASLFTAQSGCRDLFYRQVQLLGILCCTSGICSGLRSGCFAVANTILVKCLRETIFSSLVFQDIGFFDTKSVGDLTSRLGSDCQRLSHVIKNDMNLIIRNILQGTGALVNLLSLSWPLTMSTMVICSVLSAIFLVYGRYQRNAAKLSQEFTAKANEVAEDTLNLMKTVRVYGTEGMEIGRYKLLLERLSSVSIREAAAYGLWNLSFNTLYRSTQVLALLLGGLSILTGYVSPEQLTKYILYCEWMIYATWRLVDSLTSLLQSIGASEEVFHLMSLSPSHQYLSKGLKMQKLRGHIQLVNVSFQYPSRITVPVLANVSFSIKPNEVVAIVGASGCGKSSLVSLLLRLYDPVDGQIYIDGFPIKELDIRCLREKIGLVGQEPHLFHMDISSNISYGCSREINQEDVELAASQAGAHDFISTLPDGYQTVIHDGLLSGGQKQRIAIARAILRDPAILILDEATSALDAESERLIKGLIFNKTARTVIVIAHRLSTVENADKIIVMHGGRVVEVGTHKELLFRDGFYGRLIKQREDSIEF</sequence>
<dbReference type="Gene3D" id="3.40.50.300">
    <property type="entry name" value="P-loop containing nucleotide triphosphate hydrolases"/>
    <property type="match status" value="1"/>
</dbReference>
<dbReference type="GeneID" id="115751141"/>
<accession>A0A8B8QEX0</accession>
<evidence type="ECO:0000256" key="7">
    <source>
        <dbReference type="SAM" id="Phobius"/>
    </source>
</evidence>
<dbReference type="InterPro" id="IPR003439">
    <property type="entry name" value="ABC_transporter-like_ATP-bd"/>
</dbReference>
<dbReference type="InterPro" id="IPR036640">
    <property type="entry name" value="ABC1_TM_sf"/>
</dbReference>
<feature type="transmembrane region" description="Helical" evidence="7">
    <location>
        <begin position="365"/>
        <end position="382"/>
    </location>
</feature>
<dbReference type="InterPro" id="IPR039421">
    <property type="entry name" value="Type_1_exporter"/>
</dbReference>
<dbReference type="GO" id="GO:0016020">
    <property type="term" value="C:membrane"/>
    <property type="evidence" value="ECO:0007669"/>
    <property type="project" value="UniProtKB-SubCell"/>
</dbReference>
<keyword evidence="2 7" id="KW-0812">Transmembrane</keyword>
<evidence type="ECO:0000259" key="8">
    <source>
        <dbReference type="PROSITE" id="PS50893"/>
    </source>
</evidence>
<dbReference type="InterPro" id="IPR003593">
    <property type="entry name" value="AAA+_ATPase"/>
</dbReference>
<dbReference type="CDD" id="cd18572">
    <property type="entry name" value="ABC_6TM_TAP"/>
    <property type="match status" value="1"/>
</dbReference>
<evidence type="ECO:0000256" key="6">
    <source>
        <dbReference type="ARBA" id="ARBA00023136"/>
    </source>
</evidence>
<evidence type="ECO:0000256" key="1">
    <source>
        <dbReference type="ARBA" id="ARBA00004141"/>
    </source>
</evidence>
<dbReference type="PANTHER" id="PTHR43394">
    <property type="entry name" value="ATP-DEPENDENT PERMEASE MDL1, MITOCHONDRIAL"/>
    <property type="match status" value="1"/>
</dbReference>
<dbReference type="KEGG" id="rarg:115751141"/>
<evidence type="ECO:0000259" key="9">
    <source>
        <dbReference type="PROSITE" id="PS50929"/>
    </source>
</evidence>
<dbReference type="InterPro" id="IPR027417">
    <property type="entry name" value="P-loop_NTPase"/>
</dbReference>
<dbReference type="SUPFAM" id="SSF52540">
    <property type="entry name" value="P-loop containing nucleoside triphosphate hydrolases"/>
    <property type="match status" value="1"/>
</dbReference>
<keyword evidence="4" id="KW-0067">ATP-binding</keyword>
<dbReference type="Pfam" id="PF00664">
    <property type="entry name" value="ABC_membrane"/>
    <property type="match status" value="1"/>
</dbReference>
<dbReference type="SMART" id="SM00382">
    <property type="entry name" value="AAA"/>
    <property type="match status" value="1"/>
</dbReference>
<keyword evidence="5 7" id="KW-1133">Transmembrane helix</keyword>
<keyword evidence="3" id="KW-0547">Nucleotide-binding</keyword>
<dbReference type="PANTHER" id="PTHR43394:SF19">
    <property type="entry name" value="ABC TRANSPORTER B FAMILY"/>
    <property type="match status" value="1"/>
</dbReference>
<protein>
    <submittedName>
        <fullName evidence="11">ABC transporter B family member 26, chloroplastic-like</fullName>
    </submittedName>
</protein>
<feature type="transmembrane region" description="Helical" evidence="7">
    <location>
        <begin position="264"/>
        <end position="286"/>
    </location>
</feature>
<dbReference type="OrthoDB" id="6500128at2759"/>
<reference evidence="11" key="1">
    <citation type="submission" date="2025-08" db="UniProtKB">
        <authorList>
            <consortium name="RefSeq"/>
        </authorList>
    </citation>
    <scope>IDENTIFICATION</scope>
    <source>
        <tissue evidence="11">Leaf</tissue>
    </source>
</reference>
<evidence type="ECO:0000313" key="10">
    <source>
        <dbReference type="Proteomes" id="UP000827889"/>
    </source>
</evidence>
<dbReference type="Proteomes" id="UP000827889">
    <property type="component" value="Chromosome 11"/>
</dbReference>
<name>A0A8B8QEX0_9MYRT</name>
<dbReference type="FunFam" id="3.40.50.300:FF:000218">
    <property type="entry name" value="Multidrug ABC transporter ATP-binding protein"/>
    <property type="match status" value="1"/>
</dbReference>
<dbReference type="AlphaFoldDB" id="A0A8B8QEX0"/>
<dbReference type="Gene3D" id="1.20.1560.10">
    <property type="entry name" value="ABC transporter type 1, transmembrane domain"/>
    <property type="match status" value="1"/>
</dbReference>
<dbReference type="GO" id="GO:0016887">
    <property type="term" value="F:ATP hydrolysis activity"/>
    <property type="evidence" value="ECO:0007669"/>
    <property type="project" value="InterPro"/>
</dbReference>
<evidence type="ECO:0000256" key="5">
    <source>
        <dbReference type="ARBA" id="ARBA00022989"/>
    </source>
</evidence>
<dbReference type="InterPro" id="IPR011527">
    <property type="entry name" value="ABC1_TM_dom"/>
</dbReference>
<dbReference type="SUPFAM" id="SSF90123">
    <property type="entry name" value="ABC transporter transmembrane region"/>
    <property type="match status" value="1"/>
</dbReference>
<evidence type="ECO:0000256" key="3">
    <source>
        <dbReference type="ARBA" id="ARBA00022741"/>
    </source>
</evidence>